<dbReference type="RefSeq" id="WP_228344292.1">
    <property type="nucleotide sequence ID" value="NZ_CP045550.1"/>
</dbReference>
<dbReference type="PANTHER" id="PTHR43298:SF2">
    <property type="entry name" value="FMN_FAD EXPORTER YEEO-RELATED"/>
    <property type="match status" value="1"/>
</dbReference>
<keyword evidence="3" id="KW-1185">Reference proteome</keyword>
<name>A0A9E8FKI7_9GAMM</name>
<dbReference type="KEGG" id="vcw:GJQ55_07070"/>
<dbReference type="Proteomes" id="UP000596074">
    <property type="component" value="Chromosome"/>
</dbReference>
<dbReference type="GO" id="GO:0042910">
    <property type="term" value="F:xenobiotic transmembrane transporter activity"/>
    <property type="evidence" value="ECO:0007669"/>
    <property type="project" value="InterPro"/>
</dbReference>
<evidence type="ECO:0000313" key="2">
    <source>
        <dbReference type="EMBL" id="QQD24252.1"/>
    </source>
</evidence>
<dbReference type="GO" id="GO:0015297">
    <property type="term" value="F:antiporter activity"/>
    <property type="evidence" value="ECO:0007669"/>
    <property type="project" value="InterPro"/>
</dbReference>
<dbReference type="CDD" id="cd13131">
    <property type="entry name" value="MATE_NorM_like"/>
    <property type="match status" value="1"/>
</dbReference>
<evidence type="ECO:0000313" key="3">
    <source>
        <dbReference type="Proteomes" id="UP000596074"/>
    </source>
</evidence>
<dbReference type="InterPro" id="IPR002528">
    <property type="entry name" value="MATE_fam"/>
</dbReference>
<evidence type="ECO:0000256" key="1">
    <source>
        <dbReference type="ARBA" id="ARBA00022448"/>
    </source>
</evidence>
<protein>
    <submittedName>
        <fullName evidence="2">MATE family efflux transporter</fullName>
    </submittedName>
</protein>
<keyword evidence="1" id="KW-0813">Transport</keyword>
<dbReference type="GO" id="GO:0005886">
    <property type="term" value="C:plasma membrane"/>
    <property type="evidence" value="ECO:0007669"/>
    <property type="project" value="TreeGrafter"/>
</dbReference>
<dbReference type="NCBIfam" id="TIGR00797">
    <property type="entry name" value="matE"/>
    <property type="match status" value="1"/>
</dbReference>
<organism evidence="2 3">
    <name type="scientific">Venatoribacter cucullus</name>
    <dbReference type="NCBI Taxonomy" id="2661630"/>
    <lineage>
        <taxon>Bacteria</taxon>
        <taxon>Pseudomonadati</taxon>
        <taxon>Pseudomonadota</taxon>
        <taxon>Gammaproteobacteria</taxon>
        <taxon>Oceanospirillales</taxon>
        <taxon>Oceanospirillaceae</taxon>
        <taxon>Venatoribacter</taxon>
    </lineage>
</organism>
<dbReference type="AlphaFoldDB" id="A0A9E8FKI7"/>
<sequence>MNSIFSGTTGMNFSAQEIRALTKLTLPILATQLAQIGMGTVDTLMSGHVSTRDLAAVAIGTSLWLPVWLFLAGVLVALSPLAAAFNSGRRQQELPQLLSAALWCGIALGLVSTLLLVAGALLLPVWIDDPETGRIASQYTLAIAAGMPAAGIFLAYRFYAEALNQPGHVTRIMLSGLIMNVPVNMIFIDGLFGLPALGGVGCGIGSSIVFTGMAIALARNTRKHRIPAGYNIWAEVLKPRFQAIKDILRIGIPIGIAIFFEVSLFTVIALFLTSLGPVIVAGHQVALNLSSLTFMIPLSLGMAMTVRVSHHLGSGNALLAQRTAWLGVKLNLGVALFNATAMVLLAGIIARFYSPDPQVVAVAAALLMYAAVFQLSDAVQIAAAGALRAYHDTFMVMVITFIAYWLVGLGVGYWLAFKAPTPYGAEGFWTGLILGLTTAAILLTIRLRRVGRTAVAA</sequence>
<proteinExistence type="predicted"/>
<dbReference type="Pfam" id="PF01554">
    <property type="entry name" value="MatE"/>
    <property type="match status" value="2"/>
</dbReference>
<gene>
    <name evidence="2" type="ORF">GJQ55_07070</name>
</gene>
<dbReference type="PANTHER" id="PTHR43298">
    <property type="entry name" value="MULTIDRUG RESISTANCE PROTEIN NORM-RELATED"/>
    <property type="match status" value="1"/>
</dbReference>
<dbReference type="InterPro" id="IPR050222">
    <property type="entry name" value="MATE_MdtK"/>
</dbReference>
<reference evidence="2 3" key="1">
    <citation type="submission" date="2019-11" db="EMBL/GenBank/DDBJ databases">
        <title>Venatorbacter sp. nov. a predator of Campylobacter and other Gram-negative bacteria.</title>
        <authorList>
            <person name="Saeedi A."/>
            <person name="Cummings N.J."/>
            <person name="Connerton I.F."/>
            <person name="Connerton P.L."/>
        </authorList>
    </citation>
    <scope>NUCLEOTIDE SEQUENCE [LARGE SCALE GENOMIC DNA]</scope>
    <source>
        <strain evidence="2">XL5</strain>
    </source>
</reference>
<dbReference type="EMBL" id="CP046056">
    <property type="protein sequence ID" value="QQD24252.1"/>
    <property type="molecule type" value="Genomic_DNA"/>
</dbReference>
<accession>A0A9E8FKI7</accession>